<dbReference type="Gene3D" id="3.30.1240.10">
    <property type="match status" value="1"/>
</dbReference>
<keyword evidence="1" id="KW-0378">Hydrolase</keyword>
<dbReference type="GO" id="GO:0016787">
    <property type="term" value="F:hydrolase activity"/>
    <property type="evidence" value="ECO:0007669"/>
    <property type="project" value="UniProtKB-KW"/>
</dbReference>
<protein>
    <submittedName>
        <fullName evidence="1">HAD-IIB family hydrolase</fullName>
    </submittedName>
</protein>
<evidence type="ECO:0000313" key="2">
    <source>
        <dbReference type="Proteomes" id="UP000664632"/>
    </source>
</evidence>
<dbReference type="Pfam" id="PF08282">
    <property type="entry name" value="Hydrolase_3"/>
    <property type="match status" value="1"/>
</dbReference>
<dbReference type="InterPro" id="IPR006379">
    <property type="entry name" value="HAD-SF_hydro_IIB"/>
</dbReference>
<accession>A0ABS3GUB9</accession>
<dbReference type="PANTHER" id="PTHR10000:SF8">
    <property type="entry name" value="HAD SUPERFAMILY HYDROLASE-LIKE, TYPE 3"/>
    <property type="match status" value="1"/>
</dbReference>
<dbReference type="SUPFAM" id="SSF56784">
    <property type="entry name" value="HAD-like"/>
    <property type="match status" value="1"/>
</dbReference>
<dbReference type="InterPro" id="IPR036412">
    <property type="entry name" value="HAD-like_sf"/>
</dbReference>
<proteinExistence type="predicted"/>
<dbReference type="Gene3D" id="3.40.50.1000">
    <property type="entry name" value="HAD superfamily/HAD-like"/>
    <property type="match status" value="1"/>
</dbReference>
<dbReference type="InterPro" id="IPR023214">
    <property type="entry name" value="HAD_sf"/>
</dbReference>
<dbReference type="PANTHER" id="PTHR10000">
    <property type="entry name" value="PHOSPHOSERINE PHOSPHATASE"/>
    <property type="match status" value="1"/>
</dbReference>
<keyword evidence="2" id="KW-1185">Reference proteome</keyword>
<sequence length="285" mass="32402">MNIVFCDIDGTFQDIGVDVPEINYEAIYALQKQGDHFVFISGRGYGQLTELMDTLESDCDVIFSNGAGYKLIGEEPIYQHDLSIEECQKTIDILEERAIFYHIHTSDGVILKPVENYEKQLLALREKMKTLGETGKKIMDFKEHYFKEECQQVEDPINYLKTHPEIKIVKIELMEASDQEHEILRELLTSESMYVFSSFIQCMEMVNPLSSKGEAIQEFMKKFPDAQSFGIGDGENDIAMLEVVDVAVAVGNAKEIVKEKCDYIVSDCKDGGVGAFIFDQLIRKN</sequence>
<comment type="caution">
    <text evidence="1">The sequence shown here is derived from an EMBL/GenBank/DDBJ whole genome shotgun (WGS) entry which is preliminary data.</text>
</comment>
<dbReference type="Proteomes" id="UP000664632">
    <property type="component" value="Unassembled WGS sequence"/>
</dbReference>
<name>A0ABS3GUB9_9ENTE</name>
<dbReference type="EMBL" id="JAFLWD010000002">
    <property type="protein sequence ID" value="MBO0438855.1"/>
    <property type="molecule type" value="Genomic_DNA"/>
</dbReference>
<evidence type="ECO:0000313" key="1">
    <source>
        <dbReference type="EMBL" id="MBO0438855.1"/>
    </source>
</evidence>
<organism evidence="1 2">
    <name type="scientific">Candidatus Enterococcus ikei</name>
    <dbReference type="NCBI Taxonomy" id="2815326"/>
    <lineage>
        <taxon>Bacteria</taxon>
        <taxon>Bacillati</taxon>
        <taxon>Bacillota</taxon>
        <taxon>Bacilli</taxon>
        <taxon>Lactobacillales</taxon>
        <taxon>Enterococcaceae</taxon>
        <taxon>Enterococcus</taxon>
    </lineage>
</organism>
<dbReference type="RefSeq" id="WP_207110972.1">
    <property type="nucleotide sequence ID" value="NZ_JAFLWD010000002.1"/>
</dbReference>
<dbReference type="NCBIfam" id="TIGR01484">
    <property type="entry name" value="HAD-SF-IIB"/>
    <property type="match status" value="1"/>
</dbReference>
<reference evidence="1 2" key="1">
    <citation type="submission" date="2021-03" db="EMBL/GenBank/DDBJ databases">
        <title>Enterococcal diversity collection.</title>
        <authorList>
            <person name="Gilmore M.S."/>
            <person name="Schwartzman J."/>
            <person name="Van Tyne D."/>
            <person name="Martin M."/>
            <person name="Earl A.M."/>
            <person name="Manson A.L."/>
            <person name="Straub T."/>
            <person name="Salamzade R."/>
            <person name="Saavedra J."/>
            <person name="Lebreton F."/>
            <person name="Prichula J."/>
            <person name="Schaufler K."/>
            <person name="Gaca A."/>
            <person name="Sgardioli B."/>
            <person name="Wagenaar J."/>
            <person name="Strong T."/>
        </authorList>
    </citation>
    <scope>NUCLEOTIDE SEQUENCE [LARGE SCALE GENOMIC DNA]</scope>
    <source>
        <strain evidence="1 2">DIV0869a</strain>
    </source>
</reference>
<gene>
    <name evidence="1" type="ORF">JZO69_00585</name>
</gene>